<dbReference type="PRINTS" id="PR01884">
    <property type="entry name" value="MALPROTEIN"/>
</dbReference>
<evidence type="ECO:0000259" key="8">
    <source>
        <dbReference type="PROSITE" id="PS51225"/>
    </source>
</evidence>
<dbReference type="AlphaFoldDB" id="A0A8C5QK25"/>
<feature type="transmembrane region" description="Helical" evidence="7">
    <location>
        <begin position="205"/>
        <end position="222"/>
    </location>
</feature>
<feature type="transmembrane region" description="Helical" evidence="7">
    <location>
        <begin position="169"/>
        <end position="193"/>
    </location>
</feature>
<dbReference type="GeneTree" id="ENSGT00940000160520"/>
<keyword evidence="3 7" id="KW-1133">Transmembrane helix</keyword>
<dbReference type="GO" id="GO:0042552">
    <property type="term" value="P:myelination"/>
    <property type="evidence" value="ECO:0007669"/>
    <property type="project" value="TreeGrafter"/>
</dbReference>
<evidence type="ECO:0000256" key="7">
    <source>
        <dbReference type="SAM" id="Phobius"/>
    </source>
</evidence>
<proteinExistence type="predicted"/>
<evidence type="ECO:0000256" key="6">
    <source>
        <dbReference type="SAM" id="MobiDB-lite"/>
    </source>
</evidence>
<dbReference type="Pfam" id="PF01284">
    <property type="entry name" value="MARVEL"/>
    <property type="match status" value="1"/>
</dbReference>
<feature type="domain" description="MARVEL" evidence="8">
    <location>
        <begin position="101"/>
        <end position="234"/>
    </location>
</feature>
<sequence>MESKKSRLSLRGSNVSSQAAGRDRWHHPASACRGTNLVIITHSPFRSPREVSIKPEDQKLCGKLDTGEMEEGPRSQTVDTTSSTYSDHFSSSASFAYDKNFIRTFPGLLLLAEIVFGLLVWALIAGSEYFHFPAFGWVMFVAVFYWVLTVFFLIIYITRAYTRIPKVPWTLVGLCFNGSACVLYLVAAIVDAVSISEASHQMHNYNSWTASALSLLIAFICVRCSSWPDYSAFCYFEVVTITFMILIFIFYLINVFRVYRMLTCISWPLAVSNDLGIMLVDLKQSIRRRTAFLRSEKLCVE</sequence>
<keyword evidence="4 5" id="KW-0472">Membrane</keyword>
<feature type="transmembrane region" description="Helical" evidence="7">
    <location>
        <begin position="136"/>
        <end position="157"/>
    </location>
</feature>
<dbReference type="PANTHER" id="PTHR22776">
    <property type="entry name" value="MARVEL-CONTAINING POTENTIAL LIPID RAFT-ASSOCIATED PROTEIN"/>
    <property type="match status" value="1"/>
</dbReference>
<comment type="subcellular location">
    <subcellularLocation>
        <location evidence="1">Membrane</location>
        <topology evidence="1">Multi-pass membrane protein</topology>
    </subcellularLocation>
</comment>
<accession>A0A8C5QK25</accession>
<reference evidence="9" key="2">
    <citation type="submission" date="2025-09" db="UniProtKB">
        <authorList>
            <consortium name="Ensembl"/>
        </authorList>
    </citation>
    <scope>IDENTIFICATION</scope>
</reference>
<dbReference type="OrthoDB" id="6481667at2759"/>
<evidence type="ECO:0000256" key="4">
    <source>
        <dbReference type="ARBA" id="ARBA00023136"/>
    </source>
</evidence>
<dbReference type="Proteomes" id="UP000694569">
    <property type="component" value="Unplaced"/>
</dbReference>
<dbReference type="PANTHER" id="PTHR22776:SF10">
    <property type="entry name" value="CKLF-LIKE MARVEL TRANSMEMBRANE DOMAIN-CONTAINING PROTEIN 8"/>
    <property type="match status" value="1"/>
</dbReference>
<dbReference type="InterPro" id="IPR050578">
    <property type="entry name" value="MARVEL-CKLF_proteins"/>
</dbReference>
<keyword evidence="10" id="KW-1185">Reference proteome</keyword>
<dbReference type="Ensembl" id="ENSLLET00000040088.1">
    <property type="protein sequence ID" value="ENSLLEP00000038565.1"/>
    <property type="gene ID" value="ENSLLEG00000024471.1"/>
</dbReference>
<feature type="region of interest" description="Disordered" evidence="6">
    <location>
        <begin position="1"/>
        <end position="28"/>
    </location>
</feature>
<feature type="transmembrane region" description="Helical" evidence="7">
    <location>
        <begin position="234"/>
        <end position="253"/>
    </location>
</feature>
<evidence type="ECO:0000313" key="9">
    <source>
        <dbReference type="Ensembl" id="ENSLLEP00000038565.1"/>
    </source>
</evidence>
<organism evidence="9 10">
    <name type="scientific">Leptobrachium leishanense</name>
    <name type="common">Leishan spiny toad</name>
    <dbReference type="NCBI Taxonomy" id="445787"/>
    <lineage>
        <taxon>Eukaryota</taxon>
        <taxon>Metazoa</taxon>
        <taxon>Chordata</taxon>
        <taxon>Craniata</taxon>
        <taxon>Vertebrata</taxon>
        <taxon>Euteleostomi</taxon>
        <taxon>Amphibia</taxon>
        <taxon>Batrachia</taxon>
        <taxon>Anura</taxon>
        <taxon>Pelobatoidea</taxon>
        <taxon>Megophryidae</taxon>
        <taxon>Leptobrachium</taxon>
    </lineage>
</organism>
<dbReference type="GO" id="GO:0016020">
    <property type="term" value="C:membrane"/>
    <property type="evidence" value="ECO:0007669"/>
    <property type="project" value="UniProtKB-SubCell"/>
</dbReference>
<evidence type="ECO:0000256" key="1">
    <source>
        <dbReference type="ARBA" id="ARBA00004141"/>
    </source>
</evidence>
<name>A0A8C5QK25_9ANUR</name>
<reference evidence="9" key="1">
    <citation type="submission" date="2025-08" db="UniProtKB">
        <authorList>
            <consortium name="Ensembl"/>
        </authorList>
    </citation>
    <scope>IDENTIFICATION</scope>
</reference>
<dbReference type="InterPro" id="IPR008253">
    <property type="entry name" value="Marvel"/>
</dbReference>
<dbReference type="GO" id="GO:0019911">
    <property type="term" value="F:structural constituent of myelin sheath"/>
    <property type="evidence" value="ECO:0007669"/>
    <property type="project" value="TreeGrafter"/>
</dbReference>
<feature type="transmembrane region" description="Helical" evidence="7">
    <location>
        <begin position="105"/>
        <end position="124"/>
    </location>
</feature>
<evidence type="ECO:0000313" key="10">
    <source>
        <dbReference type="Proteomes" id="UP000694569"/>
    </source>
</evidence>
<keyword evidence="2 5" id="KW-0812">Transmembrane</keyword>
<dbReference type="InterPro" id="IPR013295">
    <property type="entry name" value="MAL"/>
</dbReference>
<protein>
    <submittedName>
        <fullName evidence="9">CKLF like MARVEL transmembrane domain containing 8</fullName>
    </submittedName>
</protein>
<feature type="region of interest" description="Disordered" evidence="6">
    <location>
        <begin position="64"/>
        <end position="83"/>
    </location>
</feature>
<dbReference type="PROSITE" id="PS51225">
    <property type="entry name" value="MARVEL"/>
    <property type="match status" value="1"/>
</dbReference>
<evidence type="ECO:0000256" key="2">
    <source>
        <dbReference type="ARBA" id="ARBA00022692"/>
    </source>
</evidence>
<gene>
    <name evidence="9" type="primary">CMTM8</name>
</gene>
<evidence type="ECO:0000256" key="5">
    <source>
        <dbReference type="PROSITE-ProRule" id="PRU00581"/>
    </source>
</evidence>
<evidence type="ECO:0000256" key="3">
    <source>
        <dbReference type="ARBA" id="ARBA00022989"/>
    </source>
</evidence>